<dbReference type="OrthoDB" id="4160729at2759"/>
<dbReference type="InterPro" id="IPR036864">
    <property type="entry name" value="Zn2-C6_fun-type_DNA-bd_sf"/>
</dbReference>
<dbReference type="CDD" id="cd00067">
    <property type="entry name" value="GAL4"/>
    <property type="match status" value="1"/>
</dbReference>
<dbReference type="Pfam" id="PF00172">
    <property type="entry name" value="Zn_clus"/>
    <property type="match status" value="1"/>
</dbReference>
<dbReference type="HOGENOM" id="CLU_029208_0_0_1"/>
<dbReference type="EMBL" id="KN847335">
    <property type="protein sequence ID" value="KIW44090.1"/>
    <property type="molecule type" value="Genomic_DNA"/>
</dbReference>
<feature type="domain" description="Zn(2)-C6 fungal-type" evidence="8">
    <location>
        <begin position="20"/>
        <end position="50"/>
    </location>
</feature>
<evidence type="ECO:0000256" key="5">
    <source>
        <dbReference type="ARBA" id="ARBA00023163"/>
    </source>
</evidence>
<feature type="compositionally biased region" description="Polar residues" evidence="7">
    <location>
        <begin position="53"/>
        <end position="70"/>
    </location>
</feature>
<feature type="region of interest" description="Disordered" evidence="7">
    <location>
        <begin position="53"/>
        <end position="95"/>
    </location>
</feature>
<dbReference type="RefSeq" id="XP_016264306.1">
    <property type="nucleotide sequence ID" value="XM_016406100.1"/>
</dbReference>
<dbReference type="InterPro" id="IPR050815">
    <property type="entry name" value="TF_fung"/>
</dbReference>
<dbReference type="PROSITE" id="PS00463">
    <property type="entry name" value="ZN2_CY6_FUNGAL_1"/>
    <property type="match status" value="1"/>
</dbReference>
<organism evidence="9 10">
    <name type="scientific">Exophiala oligosperma</name>
    <dbReference type="NCBI Taxonomy" id="215243"/>
    <lineage>
        <taxon>Eukaryota</taxon>
        <taxon>Fungi</taxon>
        <taxon>Dikarya</taxon>
        <taxon>Ascomycota</taxon>
        <taxon>Pezizomycotina</taxon>
        <taxon>Eurotiomycetes</taxon>
        <taxon>Chaetothyriomycetidae</taxon>
        <taxon>Chaetothyriales</taxon>
        <taxon>Herpotrichiellaceae</taxon>
        <taxon>Exophiala</taxon>
    </lineage>
</organism>
<sequence>MSAPNPGGLPTSTGFRVFQACNSCRRRKTKCNGLRPTCGSCVLRRLPCSWPTSHQHSASQENDSIPTQPINEDANGSEDNRAKRPRLSRGRDESNSRLSNSLLQRALDIFYSRHLSVECCSFLHVPSLEVDVVRRRSPFFAHALVALSAIYMSKEEAVKEGFATPTLLSDWHTLVAREYSRQTVDVPSVRSIQGNLILALKELLTRTSYKAWIFTGIAVRQAQALRLGREYHNRLSPRQKEVQRRTYWACFVMDRLVAYCCWRPQMIGLDCVSLNLPCPETIFTFEESFDAPTLDTLSFPCEVSRLGLLPYYIAIVNLWSQATYIQVKGGRRYNKHQFDSSTYPFSPLEKEINDIHDSLPATIRWSTQNRKLFRHTGQEALFVTFHLVLNHARCALREEYLPYEDEMDSPLHEGGQYDRYDGTHPSADKQDERTTSICISSSEAILDVMETFLTNDGGFPTLQSLFAAPAFLSAANTQLWLQYVVAQDEEACRKAAASVDKITAVLELWTTHWPVADAWLSTLATLRRLYQATYCPVISPESSRQGVIVEAGAPIPPILDESDIHDTPYPNLTEGNGLPLLNGHMSDKIRFVLLAWLEDAEARDRVVNSSMSTLGPHLWEYEGFPEDLDFPLPDFYGNDPWSGLIGDAAVGTDTIQGLGLGQHVPRD</sequence>
<dbReference type="SUPFAM" id="SSF57701">
    <property type="entry name" value="Zn2/Cys6 DNA-binding domain"/>
    <property type="match status" value="1"/>
</dbReference>
<protein>
    <recommendedName>
        <fullName evidence="8">Zn(2)-C6 fungal-type domain-containing protein</fullName>
    </recommendedName>
</protein>
<evidence type="ECO:0000256" key="2">
    <source>
        <dbReference type="ARBA" id="ARBA00022723"/>
    </source>
</evidence>
<dbReference type="CDD" id="cd12148">
    <property type="entry name" value="fungal_TF_MHR"/>
    <property type="match status" value="1"/>
</dbReference>
<dbReference type="SMART" id="SM00906">
    <property type="entry name" value="Fungal_trans"/>
    <property type="match status" value="1"/>
</dbReference>
<evidence type="ECO:0000256" key="1">
    <source>
        <dbReference type="ARBA" id="ARBA00004123"/>
    </source>
</evidence>
<dbReference type="GO" id="GO:0000981">
    <property type="term" value="F:DNA-binding transcription factor activity, RNA polymerase II-specific"/>
    <property type="evidence" value="ECO:0007669"/>
    <property type="project" value="InterPro"/>
</dbReference>
<comment type="subcellular location">
    <subcellularLocation>
        <location evidence="1">Nucleus</location>
    </subcellularLocation>
</comment>
<keyword evidence="5" id="KW-0804">Transcription</keyword>
<evidence type="ECO:0000256" key="4">
    <source>
        <dbReference type="ARBA" id="ARBA00023125"/>
    </source>
</evidence>
<keyword evidence="4" id="KW-0238">DNA-binding</keyword>
<dbReference type="GO" id="GO:0003677">
    <property type="term" value="F:DNA binding"/>
    <property type="evidence" value="ECO:0007669"/>
    <property type="project" value="UniProtKB-KW"/>
</dbReference>
<dbReference type="PANTHER" id="PTHR47338">
    <property type="entry name" value="ZN(II)2CYS6 TRANSCRIPTION FACTOR (EUROFUNG)-RELATED"/>
    <property type="match status" value="1"/>
</dbReference>
<dbReference type="InterPro" id="IPR007219">
    <property type="entry name" value="XnlR_reg_dom"/>
</dbReference>
<dbReference type="VEuPathDB" id="FungiDB:PV06_05130"/>
<evidence type="ECO:0000256" key="3">
    <source>
        <dbReference type="ARBA" id="ARBA00023015"/>
    </source>
</evidence>
<keyword evidence="2" id="KW-0479">Metal-binding</keyword>
<dbReference type="SMART" id="SM00066">
    <property type="entry name" value="GAL4"/>
    <property type="match status" value="1"/>
</dbReference>
<keyword evidence="10" id="KW-1185">Reference proteome</keyword>
<dbReference type="Gene3D" id="4.10.240.10">
    <property type="entry name" value="Zn(2)-C6 fungal-type DNA-binding domain"/>
    <property type="match status" value="1"/>
</dbReference>
<accession>A0A0D2DNM3</accession>
<evidence type="ECO:0000256" key="6">
    <source>
        <dbReference type="ARBA" id="ARBA00023242"/>
    </source>
</evidence>
<keyword evidence="6" id="KW-0539">Nucleus</keyword>
<dbReference type="GO" id="GO:0008270">
    <property type="term" value="F:zinc ion binding"/>
    <property type="evidence" value="ECO:0007669"/>
    <property type="project" value="InterPro"/>
</dbReference>
<dbReference type="GO" id="GO:0006351">
    <property type="term" value="P:DNA-templated transcription"/>
    <property type="evidence" value="ECO:0007669"/>
    <property type="project" value="InterPro"/>
</dbReference>
<reference evidence="9 10" key="1">
    <citation type="submission" date="2015-01" db="EMBL/GenBank/DDBJ databases">
        <title>The Genome Sequence of Exophiala oligosperma CBS72588.</title>
        <authorList>
            <consortium name="The Broad Institute Genomics Platform"/>
            <person name="Cuomo C."/>
            <person name="de Hoog S."/>
            <person name="Gorbushina A."/>
            <person name="Stielow B."/>
            <person name="Teixiera M."/>
            <person name="Abouelleil A."/>
            <person name="Chapman S.B."/>
            <person name="Priest M."/>
            <person name="Young S.K."/>
            <person name="Wortman J."/>
            <person name="Nusbaum C."/>
            <person name="Birren B."/>
        </authorList>
    </citation>
    <scope>NUCLEOTIDE SEQUENCE [LARGE SCALE GENOMIC DNA]</scope>
    <source>
        <strain evidence="9 10">CBS 72588</strain>
    </source>
</reference>
<keyword evidence="3" id="KW-0805">Transcription regulation</keyword>
<dbReference type="STRING" id="215243.A0A0D2DNM3"/>
<evidence type="ECO:0000259" key="8">
    <source>
        <dbReference type="PROSITE" id="PS50048"/>
    </source>
</evidence>
<dbReference type="Pfam" id="PF04082">
    <property type="entry name" value="Fungal_trans"/>
    <property type="match status" value="1"/>
</dbReference>
<evidence type="ECO:0000313" key="10">
    <source>
        <dbReference type="Proteomes" id="UP000053342"/>
    </source>
</evidence>
<dbReference type="Proteomes" id="UP000053342">
    <property type="component" value="Unassembled WGS sequence"/>
</dbReference>
<name>A0A0D2DNM3_9EURO</name>
<evidence type="ECO:0000313" key="9">
    <source>
        <dbReference type="EMBL" id="KIW44090.1"/>
    </source>
</evidence>
<gene>
    <name evidence="9" type="ORF">PV06_05130</name>
</gene>
<dbReference type="AlphaFoldDB" id="A0A0D2DNM3"/>
<evidence type="ECO:0000256" key="7">
    <source>
        <dbReference type="SAM" id="MobiDB-lite"/>
    </source>
</evidence>
<dbReference type="GO" id="GO:0005634">
    <property type="term" value="C:nucleus"/>
    <property type="evidence" value="ECO:0007669"/>
    <property type="project" value="UniProtKB-SubCell"/>
</dbReference>
<dbReference type="InterPro" id="IPR001138">
    <property type="entry name" value="Zn2Cys6_DnaBD"/>
</dbReference>
<dbReference type="GeneID" id="27357204"/>
<proteinExistence type="predicted"/>
<feature type="region of interest" description="Disordered" evidence="7">
    <location>
        <begin position="412"/>
        <end position="433"/>
    </location>
</feature>
<dbReference type="PROSITE" id="PS50048">
    <property type="entry name" value="ZN2_CY6_FUNGAL_2"/>
    <property type="match status" value="1"/>
</dbReference>
<dbReference type="PANTHER" id="PTHR47338:SF11">
    <property type="entry name" value="ZN(II)2CYS6 TRANSCRIPTION FACTOR (EUROFUNG)"/>
    <property type="match status" value="1"/>
</dbReference>